<dbReference type="OrthoDB" id="5772680at2"/>
<dbReference type="InterPro" id="IPR007168">
    <property type="entry name" value="Phageshock_PspC_N"/>
</dbReference>
<organism evidence="11 12">
    <name type="scientific">Flavobacterium croceum DSM 17960</name>
    <dbReference type="NCBI Taxonomy" id="1121886"/>
    <lineage>
        <taxon>Bacteria</taxon>
        <taxon>Pseudomonadati</taxon>
        <taxon>Bacteroidota</taxon>
        <taxon>Flavobacteriia</taxon>
        <taxon>Flavobacteriales</taxon>
        <taxon>Flavobacteriaceae</taxon>
        <taxon>Flavobacterium</taxon>
    </lineage>
</organism>
<evidence type="ECO:0000256" key="4">
    <source>
        <dbReference type="ARBA" id="ARBA00022989"/>
    </source>
</evidence>
<feature type="domain" description="Phage shock protein PspC N-terminal" evidence="8">
    <location>
        <begin position="104"/>
        <end position="162"/>
    </location>
</feature>
<evidence type="ECO:0000256" key="1">
    <source>
        <dbReference type="ARBA" id="ARBA00004162"/>
    </source>
</evidence>
<feature type="compositionally biased region" description="Basic and acidic residues" evidence="6">
    <location>
        <begin position="573"/>
        <end position="584"/>
    </location>
</feature>
<dbReference type="AlphaFoldDB" id="A0A2S4N8L8"/>
<evidence type="ECO:0000259" key="8">
    <source>
        <dbReference type="Pfam" id="PF04024"/>
    </source>
</evidence>
<dbReference type="InterPro" id="IPR052027">
    <property type="entry name" value="PspC"/>
</dbReference>
<dbReference type="RefSeq" id="WP_103725812.1">
    <property type="nucleotide sequence ID" value="NZ_PQNY01000006.1"/>
</dbReference>
<feature type="transmembrane region" description="Helical" evidence="7">
    <location>
        <begin position="233"/>
        <end position="258"/>
    </location>
</feature>
<name>A0A2S4N8L8_9FLAO</name>
<dbReference type="PANTHER" id="PTHR33885">
    <property type="entry name" value="PHAGE SHOCK PROTEIN C"/>
    <property type="match status" value="1"/>
</dbReference>
<dbReference type="Pfam" id="PF04024">
    <property type="entry name" value="PspC"/>
    <property type="match status" value="1"/>
</dbReference>
<comment type="subcellular location">
    <subcellularLocation>
        <location evidence="1">Cell membrane</location>
        <topology evidence="1">Single-pass membrane protein</topology>
    </subcellularLocation>
</comment>
<dbReference type="InterPro" id="IPR054321">
    <property type="entry name" value="PspC-rel_TM"/>
</dbReference>
<dbReference type="PANTHER" id="PTHR33885:SF3">
    <property type="entry name" value="PHAGE SHOCK PROTEIN C"/>
    <property type="match status" value="1"/>
</dbReference>
<evidence type="ECO:0000256" key="2">
    <source>
        <dbReference type="ARBA" id="ARBA00022475"/>
    </source>
</evidence>
<dbReference type="Proteomes" id="UP000237056">
    <property type="component" value="Unassembled WGS sequence"/>
</dbReference>
<evidence type="ECO:0000313" key="12">
    <source>
        <dbReference type="Proteomes" id="UP000237056"/>
    </source>
</evidence>
<feature type="domain" description="PspC-related transmembrane region" evidence="9">
    <location>
        <begin position="202"/>
        <end position="340"/>
    </location>
</feature>
<keyword evidence="2" id="KW-1003">Cell membrane</keyword>
<keyword evidence="4 7" id="KW-1133">Transmembrane helix</keyword>
<feature type="domain" description="PspC-related ToastRack" evidence="10">
    <location>
        <begin position="387"/>
        <end position="520"/>
    </location>
</feature>
<evidence type="ECO:0000259" key="9">
    <source>
        <dbReference type="Pfam" id="PF22571"/>
    </source>
</evidence>
<evidence type="ECO:0000256" key="7">
    <source>
        <dbReference type="SAM" id="Phobius"/>
    </source>
</evidence>
<dbReference type="EMBL" id="PQNY01000006">
    <property type="protein sequence ID" value="POS02042.1"/>
    <property type="molecule type" value="Genomic_DNA"/>
</dbReference>
<reference evidence="11 12" key="1">
    <citation type="submission" date="2018-01" db="EMBL/GenBank/DDBJ databases">
        <title>Genomic Encyclopedia of Type Strains, Phase I: the one thousand microbial genomes (KMG-I) project.</title>
        <authorList>
            <person name="Goeker M."/>
        </authorList>
    </citation>
    <scope>NUCLEOTIDE SEQUENCE [LARGE SCALE GENOMIC DNA]</scope>
    <source>
        <strain evidence="11 12">DSM 17960</strain>
    </source>
</reference>
<evidence type="ECO:0000256" key="6">
    <source>
        <dbReference type="SAM" id="MobiDB-lite"/>
    </source>
</evidence>
<protein>
    <submittedName>
        <fullName evidence="11">Phage shock protein C (PspC) family protein</fullName>
    </submittedName>
</protein>
<keyword evidence="3 7" id="KW-0812">Transmembrane</keyword>
<evidence type="ECO:0000256" key="5">
    <source>
        <dbReference type="ARBA" id="ARBA00023136"/>
    </source>
</evidence>
<gene>
    <name evidence="11" type="ORF">Q361_106105</name>
</gene>
<feature type="transmembrane region" description="Helical" evidence="7">
    <location>
        <begin position="320"/>
        <end position="338"/>
    </location>
</feature>
<comment type="caution">
    <text evidence="11">The sequence shown here is derived from an EMBL/GenBank/DDBJ whole genome shotgun (WGS) entry which is preliminary data.</text>
</comment>
<feature type="transmembrane region" description="Helical" evidence="7">
    <location>
        <begin position="131"/>
        <end position="159"/>
    </location>
</feature>
<dbReference type="InterPro" id="IPR054319">
    <property type="entry name" value="PspC-rel_ToastRack"/>
</dbReference>
<feature type="transmembrane region" description="Helical" evidence="7">
    <location>
        <begin position="286"/>
        <end position="308"/>
    </location>
</feature>
<dbReference type="Pfam" id="PF22571">
    <property type="entry name" value="LiaI-LiaF-TM_PspC"/>
    <property type="match status" value="1"/>
</dbReference>
<keyword evidence="5 7" id="KW-0472">Membrane</keyword>
<keyword evidence="12" id="KW-1185">Reference proteome</keyword>
<feature type="region of interest" description="Disordered" evidence="6">
    <location>
        <begin position="566"/>
        <end position="592"/>
    </location>
</feature>
<evidence type="ECO:0000313" key="11">
    <source>
        <dbReference type="EMBL" id="POS02042.1"/>
    </source>
</evidence>
<dbReference type="Pfam" id="PF22744">
    <property type="entry name" value="Toast-rack_PspC-Cterm"/>
    <property type="match status" value="1"/>
</dbReference>
<evidence type="ECO:0000256" key="3">
    <source>
        <dbReference type="ARBA" id="ARBA00022692"/>
    </source>
</evidence>
<dbReference type="GO" id="GO:0005886">
    <property type="term" value="C:plasma membrane"/>
    <property type="evidence" value="ECO:0007669"/>
    <property type="project" value="UniProtKB-SubCell"/>
</dbReference>
<proteinExistence type="predicted"/>
<evidence type="ECO:0000259" key="10">
    <source>
        <dbReference type="Pfam" id="PF22744"/>
    </source>
</evidence>
<sequence length="592" mass="66855">MNKTVNINIGGIFFHIDEDAYQKLSRYFDSIRKSLTNSGGKDEIMKDIEMRVAELFTEKQKSDKHVINNKDVDEVVAVMGQPEDYRLEEENESNGSYTSSAKTKKLYRDKDKATIGGVCTGLGHYFAIDPIWIKILLIIITLAGFGFGIIAYIVLWVVIPEAKTTSEKLEMTGEPVNISSIEKKVKEEFEAVSEKIKNVDYDKIGNQLKSTTTNAGGKLGDIIIKIFNIFAKIIGAFITMIAGSSLIAIFFGAVFFMFSSSLPESIIMNHIETPISLDTPLWLQGILFLLVCGIPVFFLLILGLKLMINNLKSIGTVAKLTLLATWIIATSFTVYLGVKESMIMNYSGKNIKKEMLTIKPNDTLFVKFKTNDFYSKDVTEKTSYDFTQDETKKNVIYSNNVSLEVLSTDEKTAYLQIEKYAVGTTSSLANNRAESMKYKFNFDGKKLILDNYFISEMIHKSRNQEIKLYLYLPKGTLVKFDKSVQEYDESDNNYFNLHFSSDNYIYKAEESKLICLNCPADENEYNDVDVEYGIDADSLDINSDNLDNAEIKLNKDGILVKVNETKNSTKNQDNQETKSIKIDKNGVSIKSK</sequence>
<accession>A0A2S4N8L8</accession>